<reference evidence="2 3" key="1">
    <citation type="submission" date="2019-10" db="EMBL/GenBank/DDBJ databases">
        <title>Whole genome shotgun sequence of Streptomyces angustmyceticus NBRC 3934.</title>
        <authorList>
            <person name="Hosoyama A."/>
            <person name="Ichikawa N."/>
            <person name="Kimura A."/>
            <person name="Kitahashi Y."/>
            <person name="Komaki H."/>
            <person name="Uohara A."/>
        </authorList>
    </citation>
    <scope>NUCLEOTIDE SEQUENCE [LARGE SCALE GENOMIC DNA]</scope>
    <source>
        <strain evidence="2 3">NBRC 3934</strain>
    </source>
</reference>
<name>A0A5J4L3K5_9ACTN</name>
<evidence type="ECO:0000256" key="1">
    <source>
        <dbReference type="SAM" id="MobiDB-lite"/>
    </source>
</evidence>
<dbReference type="AlphaFoldDB" id="A0A5J4L3K5"/>
<dbReference type="RefSeq" id="WP_223659698.1">
    <property type="nucleotide sequence ID" value="NZ_BLAG01000005.1"/>
</dbReference>
<feature type="region of interest" description="Disordered" evidence="1">
    <location>
        <begin position="1"/>
        <end position="21"/>
    </location>
</feature>
<proteinExistence type="predicted"/>
<dbReference type="Proteomes" id="UP000325598">
    <property type="component" value="Unassembled WGS sequence"/>
</dbReference>
<gene>
    <name evidence="2" type="ORF">San01_14940</name>
</gene>
<keyword evidence="3" id="KW-1185">Reference proteome</keyword>
<dbReference type="EMBL" id="BLAG01000005">
    <property type="protein sequence ID" value="GES29007.1"/>
    <property type="molecule type" value="Genomic_DNA"/>
</dbReference>
<comment type="caution">
    <text evidence="2">The sequence shown here is derived from an EMBL/GenBank/DDBJ whole genome shotgun (WGS) entry which is preliminary data.</text>
</comment>
<evidence type="ECO:0000313" key="3">
    <source>
        <dbReference type="Proteomes" id="UP000325598"/>
    </source>
</evidence>
<dbReference type="GeneID" id="96750463"/>
<feature type="compositionally biased region" description="Low complexity" evidence="1">
    <location>
        <begin position="203"/>
        <end position="213"/>
    </location>
</feature>
<protein>
    <submittedName>
        <fullName evidence="2">Uncharacterized protein</fullName>
    </submittedName>
</protein>
<organism evidence="2 3">
    <name type="scientific">Streptomyces angustmyceticus</name>
    <dbReference type="NCBI Taxonomy" id="285578"/>
    <lineage>
        <taxon>Bacteria</taxon>
        <taxon>Bacillati</taxon>
        <taxon>Actinomycetota</taxon>
        <taxon>Actinomycetes</taxon>
        <taxon>Kitasatosporales</taxon>
        <taxon>Streptomycetaceae</taxon>
        <taxon>Streptomyces</taxon>
    </lineage>
</organism>
<accession>A0A5J4L3K5</accession>
<feature type="region of interest" description="Disordered" evidence="1">
    <location>
        <begin position="198"/>
        <end position="238"/>
    </location>
</feature>
<evidence type="ECO:0000313" key="2">
    <source>
        <dbReference type="EMBL" id="GES29007.1"/>
    </source>
</evidence>
<sequence length="238" mass="24118">MSTTNARETADAPDAARATRARRRVVTGVLTATVGGVLTGVLGGALTGCGIAPTDVIDAGEPATGVRSPGQRTADVQLFFYGPSGLRSATRRAKEPVDPEEAIDLLMKGPNHAERMRGLSSVLPKFPGPLTAVTHPGNVVITLPMNVKLLDSGSLNQLVCTAANARVPGGRPPGEVTVTLVGDTVRIGPMVCGGNNAFPVVEPSPTGTSTSRPTPVPTPGQPGPTDAGPTPAEPDPTG</sequence>